<sequence>MKKVIVAALLVVGITAFAQEKEGRRAGREKLTSEQKVDYQVKKLTKDLDLSEKQAKDVKALVTKQVAKREAKKAEMQELKAKKREEMKAQREAEQAAVSADMKKILTAEQYAKWEKNREEKKESIKEKMAERKEKRQLKNLPESK</sequence>
<name>A0A4P7PRD8_9FLAO</name>
<keyword evidence="4" id="KW-1185">Reference proteome</keyword>
<evidence type="ECO:0000256" key="1">
    <source>
        <dbReference type="SAM" id="MobiDB-lite"/>
    </source>
</evidence>
<dbReference type="RefSeq" id="WP_136150624.1">
    <property type="nucleotide sequence ID" value="NZ_CP038810.1"/>
</dbReference>
<feature type="signal peptide" evidence="2">
    <location>
        <begin position="1"/>
        <end position="18"/>
    </location>
</feature>
<evidence type="ECO:0000313" key="4">
    <source>
        <dbReference type="Proteomes" id="UP000296862"/>
    </source>
</evidence>
<evidence type="ECO:0000313" key="3">
    <source>
        <dbReference type="EMBL" id="QBZ96622.1"/>
    </source>
</evidence>
<dbReference type="OrthoDB" id="956918at2"/>
<feature type="compositionally biased region" description="Basic and acidic residues" evidence="1">
    <location>
        <begin position="113"/>
        <end position="134"/>
    </location>
</feature>
<evidence type="ECO:0008006" key="5">
    <source>
        <dbReference type="Google" id="ProtNLM"/>
    </source>
</evidence>
<organism evidence="3 4">
    <name type="scientific">Flavobacterium sangjuense</name>
    <dbReference type="NCBI Taxonomy" id="2518177"/>
    <lineage>
        <taxon>Bacteria</taxon>
        <taxon>Pseudomonadati</taxon>
        <taxon>Bacteroidota</taxon>
        <taxon>Flavobacteriia</taxon>
        <taxon>Flavobacteriales</taxon>
        <taxon>Flavobacteriaceae</taxon>
        <taxon>Flavobacterium</taxon>
    </lineage>
</organism>
<feature type="compositionally biased region" description="Basic and acidic residues" evidence="1">
    <location>
        <begin position="75"/>
        <end position="94"/>
    </location>
</feature>
<dbReference type="EMBL" id="CP038810">
    <property type="protein sequence ID" value="QBZ96622.1"/>
    <property type="molecule type" value="Genomic_DNA"/>
</dbReference>
<evidence type="ECO:0000256" key="2">
    <source>
        <dbReference type="SAM" id="SignalP"/>
    </source>
</evidence>
<dbReference type="AlphaFoldDB" id="A0A4P7PRD8"/>
<proteinExistence type="predicted"/>
<feature type="region of interest" description="Disordered" evidence="1">
    <location>
        <begin position="113"/>
        <end position="145"/>
    </location>
</feature>
<feature type="region of interest" description="Disordered" evidence="1">
    <location>
        <begin position="75"/>
        <end position="99"/>
    </location>
</feature>
<protein>
    <recommendedName>
        <fullName evidence="5">DUF4890 domain-containing protein</fullName>
    </recommendedName>
</protein>
<dbReference type="KEGG" id="fsn:GS03_00099"/>
<accession>A0A4P7PRD8</accession>
<dbReference type="Proteomes" id="UP000296862">
    <property type="component" value="Chromosome"/>
</dbReference>
<reference evidence="3 4" key="1">
    <citation type="submission" date="2019-04" db="EMBL/GenBank/DDBJ databases">
        <title>Flavobacterium sp. GS03.</title>
        <authorList>
            <person name="Kim H."/>
        </authorList>
    </citation>
    <scope>NUCLEOTIDE SEQUENCE [LARGE SCALE GENOMIC DNA]</scope>
    <source>
        <strain evidence="3 4">GS03</strain>
    </source>
</reference>
<keyword evidence="2" id="KW-0732">Signal</keyword>
<feature type="chain" id="PRO_5020701360" description="DUF4890 domain-containing protein" evidence="2">
    <location>
        <begin position="19"/>
        <end position="145"/>
    </location>
</feature>
<gene>
    <name evidence="3" type="ORF">GS03_00099</name>
</gene>